<dbReference type="OrthoDB" id="213028at2"/>
<dbReference type="FunFam" id="1.10.10.10:FF:000138">
    <property type="entry name" value="Rrf2 family transcriptional regulator"/>
    <property type="match status" value="1"/>
</dbReference>
<organism evidence="1 2">
    <name type="scientific">Paenibacillus bovis</name>
    <dbReference type="NCBI Taxonomy" id="1616788"/>
    <lineage>
        <taxon>Bacteria</taxon>
        <taxon>Bacillati</taxon>
        <taxon>Bacillota</taxon>
        <taxon>Bacilli</taxon>
        <taxon>Bacillales</taxon>
        <taxon>Paenibacillaceae</taxon>
        <taxon>Paenibacillus</taxon>
    </lineage>
</organism>
<dbReference type="GO" id="GO:0003700">
    <property type="term" value="F:DNA-binding transcription factor activity"/>
    <property type="evidence" value="ECO:0007669"/>
    <property type="project" value="TreeGrafter"/>
</dbReference>
<evidence type="ECO:0000313" key="1">
    <source>
        <dbReference type="EMBL" id="ANF95406.1"/>
    </source>
</evidence>
<dbReference type="STRING" id="1616788.AR543_04855"/>
<reference evidence="2" key="1">
    <citation type="submission" date="2015-10" db="EMBL/GenBank/DDBJ databases">
        <title>Genome of Paenibacillus bovis sp. nov.</title>
        <authorList>
            <person name="Wu Z."/>
            <person name="Gao C."/>
            <person name="Liu Z."/>
            <person name="Zheng H."/>
        </authorList>
    </citation>
    <scope>NUCLEOTIDE SEQUENCE [LARGE SCALE GENOMIC DNA]</scope>
    <source>
        <strain evidence="2">BD3526</strain>
    </source>
</reference>
<dbReference type="GO" id="GO:0005829">
    <property type="term" value="C:cytosol"/>
    <property type="evidence" value="ECO:0007669"/>
    <property type="project" value="TreeGrafter"/>
</dbReference>
<dbReference type="RefSeq" id="WP_060532313.1">
    <property type="nucleotide sequence ID" value="NZ_CP013023.1"/>
</dbReference>
<gene>
    <name evidence="1" type="ORF">AR543_04855</name>
</gene>
<dbReference type="EMBL" id="CP013023">
    <property type="protein sequence ID" value="ANF95406.1"/>
    <property type="molecule type" value="Genomic_DNA"/>
</dbReference>
<proteinExistence type="predicted"/>
<keyword evidence="2" id="KW-1185">Reference proteome</keyword>
<accession>A0A172ZCN1</accession>
<reference evidence="1 2" key="2">
    <citation type="journal article" date="2016" name="Int. J. Syst. Evol. Microbiol.">
        <title>Paenibacillus bovis sp. nov., isolated from raw yak (Bos grunniens) milk.</title>
        <authorList>
            <person name="Gao C."/>
            <person name="Han J."/>
            <person name="Liu Z."/>
            <person name="Xu X."/>
            <person name="Hang F."/>
            <person name="Wu Z."/>
        </authorList>
    </citation>
    <scope>NUCLEOTIDE SEQUENCE [LARGE SCALE GENOMIC DNA]</scope>
    <source>
        <strain evidence="1 2">BD3526</strain>
    </source>
</reference>
<dbReference type="InterPro" id="IPR036388">
    <property type="entry name" value="WH-like_DNA-bd_sf"/>
</dbReference>
<evidence type="ECO:0000313" key="2">
    <source>
        <dbReference type="Proteomes" id="UP000078148"/>
    </source>
</evidence>
<dbReference type="PROSITE" id="PS51197">
    <property type="entry name" value="HTH_RRF2_2"/>
    <property type="match status" value="1"/>
</dbReference>
<dbReference type="Proteomes" id="UP000078148">
    <property type="component" value="Chromosome"/>
</dbReference>
<dbReference type="AlphaFoldDB" id="A0A172ZCN1"/>
<name>A0A172ZCN1_9BACL</name>
<dbReference type="Pfam" id="PF02082">
    <property type="entry name" value="Rrf2"/>
    <property type="match status" value="1"/>
</dbReference>
<dbReference type="SUPFAM" id="SSF46785">
    <property type="entry name" value="Winged helix' DNA-binding domain"/>
    <property type="match status" value="1"/>
</dbReference>
<dbReference type="PANTHER" id="PTHR33221">
    <property type="entry name" value="WINGED HELIX-TURN-HELIX TRANSCRIPTIONAL REGULATOR, RRF2 FAMILY"/>
    <property type="match status" value="1"/>
</dbReference>
<dbReference type="KEGG" id="pbv:AR543_04855"/>
<dbReference type="PANTHER" id="PTHR33221:SF15">
    <property type="entry name" value="HTH-TYPE TRANSCRIPTIONAL REGULATOR YWGB-RELATED"/>
    <property type="match status" value="1"/>
</dbReference>
<dbReference type="InterPro" id="IPR000944">
    <property type="entry name" value="Tscrpt_reg_Rrf2"/>
</dbReference>
<dbReference type="Gene3D" id="1.10.10.10">
    <property type="entry name" value="Winged helix-like DNA-binding domain superfamily/Winged helix DNA-binding domain"/>
    <property type="match status" value="1"/>
</dbReference>
<dbReference type="InterPro" id="IPR036390">
    <property type="entry name" value="WH_DNA-bd_sf"/>
</dbReference>
<sequence length="148" mass="16615">MAYNSRFAVAIHTLSLLDSTEGRITSEMIAGSVNTNPVVIRRMISQLTKSGLLRTQPGVAGAQLTRSADQITLLDIYRATQNDARDELFAIHDNPNPNCEVGRNIQQELEQVFARAQRAMEQELEQITLHQITTDIHQMEEVRQAIQS</sequence>
<protein>
    <submittedName>
        <fullName evidence="1">Rrf2 family transcriptional regulator</fullName>
    </submittedName>
</protein>